<dbReference type="RefSeq" id="WP_252802353.1">
    <property type="nucleotide sequence ID" value="NZ_BAAABM010000047.1"/>
</dbReference>
<keyword evidence="2" id="KW-1185">Reference proteome</keyword>
<evidence type="ECO:0000313" key="2">
    <source>
        <dbReference type="Proteomes" id="UP001501822"/>
    </source>
</evidence>
<organism evidence="1 2">
    <name type="scientific">Actinoallomurus spadix</name>
    <dbReference type="NCBI Taxonomy" id="79912"/>
    <lineage>
        <taxon>Bacteria</taxon>
        <taxon>Bacillati</taxon>
        <taxon>Actinomycetota</taxon>
        <taxon>Actinomycetes</taxon>
        <taxon>Streptosporangiales</taxon>
        <taxon>Thermomonosporaceae</taxon>
        <taxon>Actinoallomurus</taxon>
    </lineage>
</organism>
<dbReference type="EMBL" id="BAAABM010000047">
    <property type="protein sequence ID" value="GAA0357061.1"/>
    <property type="molecule type" value="Genomic_DNA"/>
</dbReference>
<accession>A0ABP3GZ60</accession>
<proteinExistence type="predicted"/>
<comment type="caution">
    <text evidence="1">The sequence shown here is derived from an EMBL/GenBank/DDBJ whole genome shotgun (WGS) entry which is preliminary data.</text>
</comment>
<name>A0ABP3GZ60_9ACTN</name>
<evidence type="ECO:0000313" key="1">
    <source>
        <dbReference type="EMBL" id="GAA0357061.1"/>
    </source>
</evidence>
<sequence length="317" mass="34535">MSPFVLSVPEVVTSHYVIATSEPPADPYAVVPWRVPEPFRKSAIEALKTPRLGLFTVDADEATWRLDDVLACDEDRRRIRESSHQILLVHQALTVEQPHREQVARAVARALADATNGVLIDPQARQVLLRDGLARAERGWFRMGDQWFGTRYEVDEAARRPGPAGAAGAAGCACLRITLLGLRRFGLPNLSIDGVACAQDLPPLNLLRAVASRLLTDQWRWCREHPARPTRSVDDHPRIEPDDFWAFWGATPFLDGGPVVTRLTATSTGTLEVAPPDGYAGTVADWSREVLAPALPPLVGCPADEDTAHARSAGGGA</sequence>
<protein>
    <submittedName>
        <fullName evidence="1">Uncharacterized protein</fullName>
    </submittedName>
</protein>
<gene>
    <name evidence="1" type="ORF">GCM10010151_53410</name>
</gene>
<reference evidence="2" key="1">
    <citation type="journal article" date="2019" name="Int. J. Syst. Evol. Microbiol.">
        <title>The Global Catalogue of Microorganisms (GCM) 10K type strain sequencing project: providing services to taxonomists for standard genome sequencing and annotation.</title>
        <authorList>
            <consortium name="The Broad Institute Genomics Platform"/>
            <consortium name="The Broad Institute Genome Sequencing Center for Infectious Disease"/>
            <person name="Wu L."/>
            <person name="Ma J."/>
        </authorList>
    </citation>
    <scope>NUCLEOTIDE SEQUENCE [LARGE SCALE GENOMIC DNA]</scope>
    <source>
        <strain evidence="2">JCM 3146</strain>
    </source>
</reference>
<dbReference type="Proteomes" id="UP001501822">
    <property type="component" value="Unassembled WGS sequence"/>
</dbReference>